<evidence type="ECO:0000256" key="3">
    <source>
        <dbReference type="ARBA" id="ARBA00022630"/>
    </source>
</evidence>
<dbReference type="PROSITE" id="PS51387">
    <property type="entry name" value="FAD_PCMH"/>
    <property type="match status" value="1"/>
</dbReference>
<evidence type="ECO:0000313" key="6">
    <source>
        <dbReference type="EMBL" id="EOA05294.1"/>
    </source>
</evidence>
<evidence type="ECO:0000256" key="4">
    <source>
        <dbReference type="ARBA" id="ARBA00022827"/>
    </source>
</evidence>
<dbReference type="InterPro" id="IPR051264">
    <property type="entry name" value="FAD-oxidored/transferase_4"/>
</dbReference>
<dbReference type="Gene3D" id="3.30.43.10">
    <property type="entry name" value="Uridine Diphospho-n-acetylenolpyruvylglucosamine Reductase, domain 2"/>
    <property type="match status" value="1"/>
</dbReference>
<evidence type="ECO:0000259" key="5">
    <source>
        <dbReference type="PROSITE" id="PS51387"/>
    </source>
</evidence>
<dbReference type="InterPro" id="IPR004113">
    <property type="entry name" value="FAD-bd_oxidored_4_C"/>
</dbReference>
<dbReference type="GO" id="GO:0071949">
    <property type="term" value="F:FAD binding"/>
    <property type="evidence" value="ECO:0007669"/>
    <property type="project" value="InterPro"/>
</dbReference>
<dbReference type="Gene3D" id="3.30.70.2740">
    <property type="match status" value="1"/>
</dbReference>
<dbReference type="GO" id="GO:0003824">
    <property type="term" value="F:catalytic activity"/>
    <property type="evidence" value="ECO:0007669"/>
    <property type="project" value="InterPro"/>
</dbReference>
<dbReference type="InterPro" id="IPR016166">
    <property type="entry name" value="FAD-bd_PCMH"/>
</dbReference>
<reference evidence="6 7" key="1">
    <citation type="journal article" date="2013" name="Front. Microbiol.">
        <title>The genome of the endophytic bacterium H. frisingense GSF30(T) identifies diverse strategies in the Herbaspirillum genus to interact with plants.</title>
        <authorList>
            <person name="Straub D."/>
            <person name="Rothballer M."/>
            <person name="Hartmann A."/>
            <person name="Ludewig U."/>
        </authorList>
    </citation>
    <scope>NUCLEOTIDE SEQUENCE [LARGE SCALE GENOMIC DNA]</scope>
    <source>
        <strain evidence="6 7">GSF30</strain>
    </source>
</reference>
<dbReference type="PANTHER" id="PTHR43716:SF2">
    <property type="entry name" value="BLL6224 PROTEIN"/>
    <property type="match status" value="1"/>
</dbReference>
<dbReference type="InterPro" id="IPR016164">
    <property type="entry name" value="FAD-linked_Oxase-like_C"/>
</dbReference>
<dbReference type="FunFam" id="1.10.45.10:FF:000001">
    <property type="entry name" value="D-lactate dehydrogenase mitochondrial"/>
    <property type="match status" value="1"/>
</dbReference>
<name>A0AAI9IFW4_9BURK</name>
<proteinExistence type="inferred from homology"/>
<sequence>MTAMTDTTTEFLAACRAAIGAAHVLTEPADTGGYLTDQRGRYTGRALAVLRPADTGEVAAIVKLCAHYAVPLVPQGGNTGLVLGSVPDQQGNAVLLSLRRLSRIRTVDPINNTMTVEAGCVLQHLQEQAAAVGRLFPLSLAAEGSCTIGGNLSTNAGGTGVLRYGNTRELCLGLEVVTAEGEVMSSLKGLRKDNTGYDLRDLFIGAEGTLGIITAAVVKLFPQPLAQVTALVALDTPAQALQLLQLAQSRCASALTGFELMSDFCLQLVCKHFPEQRLPFAQRHAQYVLLELSDSESEEHARALFESVIGDALEQALANDAVIAASLAQSRALWQLRESISMAQAHEGKNIKHDISVPISRIADFIATTDVLVQQAAPGCRMVTFGHLGDGNLHYNVSPPVGVADSAFLGQQSAINLVVHDSVDRFGGSISAEHGLGALKREEILRYKSPVELRLMRAIKQALDPQQLMNPGKVL</sequence>
<keyword evidence="3" id="KW-0285">Flavoprotein</keyword>
<evidence type="ECO:0000256" key="2">
    <source>
        <dbReference type="ARBA" id="ARBA00008000"/>
    </source>
</evidence>
<dbReference type="Proteomes" id="UP000006772">
    <property type="component" value="Unassembled WGS sequence"/>
</dbReference>
<organism evidence="6 7">
    <name type="scientific">Herbaspirillum frisingense GSF30</name>
    <dbReference type="NCBI Taxonomy" id="864073"/>
    <lineage>
        <taxon>Bacteria</taxon>
        <taxon>Pseudomonadati</taxon>
        <taxon>Pseudomonadota</taxon>
        <taxon>Betaproteobacteria</taxon>
        <taxon>Burkholderiales</taxon>
        <taxon>Oxalobacteraceae</taxon>
        <taxon>Herbaspirillum</taxon>
    </lineage>
</organism>
<dbReference type="GO" id="GO:0022904">
    <property type="term" value="P:respiratory electron transport chain"/>
    <property type="evidence" value="ECO:0007669"/>
    <property type="project" value="TreeGrafter"/>
</dbReference>
<dbReference type="Pfam" id="PF02913">
    <property type="entry name" value="FAD-oxidase_C"/>
    <property type="match status" value="1"/>
</dbReference>
<comment type="caution">
    <text evidence="6">The sequence shown here is derived from an EMBL/GenBank/DDBJ whole genome shotgun (WGS) entry which is preliminary data.</text>
</comment>
<evidence type="ECO:0000256" key="1">
    <source>
        <dbReference type="ARBA" id="ARBA00001974"/>
    </source>
</evidence>
<dbReference type="InterPro" id="IPR016171">
    <property type="entry name" value="Vanillyl_alc_oxidase_C-sub2"/>
</dbReference>
<dbReference type="Pfam" id="PF01565">
    <property type="entry name" value="FAD_binding_4"/>
    <property type="match status" value="1"/>
</dbReference>
<dbReference type="AlphaFoldDB" id="A0AAI9IFW4"/>
<evidence type="ECO:0000313" key="7">
    <source>
        <dbReference type="Proteomes" id="UP000006772"/>
    </source>
</evidence>
<gene>
    <name evidence="6" type="ORF">HFRIS_007761</name>
</gene>
<accession>A0AAI9IFW4</accession>
<protein>
    <submittedName>
        <fullName evidence="6">FAD/FMN-containing dehydrogenase</fullName>
    </submittedName>
</protein>
<dbReference type="PANTHER" id="PTHR43716">
    <property type="entry name" value="D-2-HYDROXYGLUTARATE DEHYDROGENASE, MITOCHONDRIAL"/>
    <property type="match status" value="1"/>
</dbReference>
<dbReference type="InterPro" id="IPR036318">
    <property type="entry name" value="FAD-bd_PCMH-like_sf"/>
</dbReference>
<dbReference type="Gene3D" id="1.10.45.10">
    <property type="entry name" value="Vanillyl-alcohol Oxidase, Chain A, domain 4"/>
    <property type="match status" value="1"/>
</dbReference>
<dbReference type="SUPFAM" id="SSF55103">
    <property type="entry name" value="FAD-linked oxidases, C-terminal domain"/>
    <property type="match status" value="1"/>
</dbReference>
<comment type="cofactor">
    <cofactor evidence="1">
        <name>FAD</name>
        <dbReference type="ChEBI" id="CHEBI:57692"/>
    </cofactor>
</comment>
<dbReference type="Gene3D" id="3.30.465.10">
    <property type="match status" value="1"/>
</dbReference>
<dbReference type="EMBL" id="AEEC02000008">
    <property type="protein sequence ID" value="EOA05294.1"/>
    <property type="molecule type" value="Genomic_DNA"/>
</dbReference>
<dbReference type="InterPro" id="IPR016167">
    <property type="entry name" value="FAD-bd_PCMH_sub1"/>
</dbReference>
<feature type="domain" description="FAD-binding PCMH-type" evidence="5">
    <location>
        <begin position="42"/>
        <end position="223"/>
    </location>
</feature>
<dbReference type="InterPro" id="IPR006094">
    <property type="entry name" value="Oxid_FAD_bind_N"/>
</dbReference>
<dbReference type="Gene3D" id="3.30.70.2190">
    <property type="match status" value="1"/>
</dbReference>
<dbReference type="SUPFAM" id="SSF56176">
    <property type="entry name" value="FAD-binding/transporter-associated domain-like"/>
    <property type="match status" value="1"/>
</dbReference>
<dbReference type="InterPro" id="IPR016169">
    <property type="entry name" value="FAD-bd_PCMH_sub2"/>
</dbReference>
<comment type="similarity">
    <text evidence="2">Belongs to the FAD-binding oxidoreductase/transferase type 4 family.</text>
</comment>
<dbReference type="RefSeq" id="WP_006462732.1">
    <property type="nucleotide sequence ID" value="NZ_AEEC02000008.1"/>
</dbReference>
<keyword evidence="4" id="KW-0274">FAD</keyword>